<dbReference type="GeneID" id="6012199"/>
<evidence type="ECO:0000256" key="7">
    <source>
        <dbReference type="ARBA" id="ARBA00023242"/>
    </source>
</evidence>
<evidence type="ECO:0000256" key="4">
    <source>
        <dbReference type="ARBA" id="ARBA00022454"/>
    </source>
</evidence>
<feature type="compositionally biased region" description="Basic and acidic residues" evidence="10">
    <location>
        <begin position="159"/>
        <end position="172"/>
    </location>
</feature>
<dbReference type="GO" id="GO:0000775">
    <property type="term" value="C:chromosome, centromeric region"/>
    <property type="evidence" value="ECO:0007669"/>
    <property type="project" value="UniProtKB-SubCell"/>
</dbReference>
<dbReference type="HOGENOM" id="CLU_041191_0_0_1"/>
<evidence type="ECO:0000256" key="5">
    <source>
        <dbReference type="ARBA" id="ARBA00022618"/>
    </source>
</evidence>
<protein>
    <recommendedName>
        <fullName evidence="11">Borealin N-terminal domain-containing protein</fullName>
    </recommendedName>
</protein>
<feature type="domain" description="Borealin N-terminal" evidence="11">
    <location>
        <begin position="60"/>
        <end position="116"/>
    </location>
</feature>
<feature type="compositionally biased region" description="Low complexity" evidence="10">
    <location>
        <begin position="374"/>
        <end position="387"/>
    </location>
</feature>
<evidence type="ECO:0000313" key="12">
    <source>
        <dbReference type="EMBL" id="EAU86235.2"/>
    </source>
</evidence>
<dbReference type="GO" id="GO:0051301">
    <property type="term" value="P:cell division"/>
    <property type="evidence" value="ECO:0007669"/>
    <property type="project" value="UniProtKB-KW"/>
</dbReference>
<comment type="similarity">
    <text evidence="3">Belongs to the borealin family.</text>
</comment>
<comment type="subcellular location">
    <subcellularLocation>
        <location evidence="2">Chromosome</location>
        <location evidence="2">Centromere</location>
    </subcellularLocation>
    <subcellularLocation>
        <location evidence="1">Nucleus</location>
    </subcellularLocation>
</comment>
<evidence type="ECO:0000256" key="10">
    <source>
        <dbReference type="SAM" id="MobiDB-lite"/>
    </source>
</evidence>
<dbReference type="GO" id="GO:0000070">
    <property type="term" value="P:mitotic sister chromatid segregation"/>
    <property type="evidence" value="ECO:0007669"/>
    <property type="project" value="TreeGrafter"/>
</dbReference>
<dbReference type="eggNOG" id="ENOG502S9QE">
    <property type="taxonomic scope" value="Eukaryota"/>
</dbReference>
<dbReference type="InterPro" id="IPR018867">
    <property type="entry name" value="Cell_div_borealin"/>
</dbReference>
<evidence type="ECO:0000256" key="6">
    <source>
        <dbReference type="ARBA" id="ARBA00022776"/>
    </source>
</evidence>
<dbReference type="OMA" id="RWPRKDE"/>
<accession>A8NQR8</accession>
<evidence type="ECO:0000256" key="1">
    <source>
        <dbReference type="ARBA" id="ARBA00004123"/>
    </source>
</evidence>
<dbReference type="Pfam" id="PF10444">
    <property type="entry name" value="Nbl1_Borealin_N"/>
    <property type="match status" value="1"/>
</dbReference>
<dbReference type="AlphaFoldDB" id="A8NQR8"/>
<dbReference type="GO" id="GO:0051233">
    <property type="term" value="C:spindle midzone"/>
    <property type="evidence" value="ECO:0007669"/>
    <property type="project" value="TreeGrafter"/>
</dbReference>
<dbReference type="KEGG" id="cci:CC1G_03446"/>
<dbReference type="PANTHER" id="PTHR16040">
    <property type="entry name" value="AUSTRALIN, ISOFORM A-RELATED"/>
    <property type="match status" value="1"/>
</dbReference>
<dbReference type="InterPro" id="IPR018851">
    <property type="entry name" value="Borealin_N"/>
</dbReference>
<dbReference type="PANTHER" id="PTHR16040:SF7">
    <property type="entry name" value="AUSTRALIN, ISOFORM A-RELATED"/>
    <property type="match status" value="1"/>
</dbReference>
<organism evidence="12 13">
    <name type="scientific">Coprinopsis cinerea (strain Okayama-7 / 130 / ATCC MYA-4618 / FGSC 9003)</name>
    <name type="common">Inky cap fungus</name>
    <name type="synonym">Hormographiella aspergillata</name>
    <dbReference type="NCBI Taxonomy" id="240176"/>
    <lineage>
        <taxon>Eukaryota</taxon>
        <taxon>Fungi</taxon>
        <taxon>Dikarya</taxon>
        <taxon>Basidiomycota</taxon>
        <taxon>Agaricomycotina</taxon>
        <taxon>Agaricomycetes</taxon>
        <taxon>Agaricomycetidae</taxon>
        <taxon>Agaricales</taxon>
        <taxon>Agaricineae</taxon>
        <taxon>Psathyrellaceae</taxon>
        <taxon>Coprinopsis</taxon>
    </lineage>
</organism>
<feature type="region of interest" description="Disordered" evidence="10">
    <location>
        <begin position="322"/>
        <end position="343"/>
    </location>
</feature>
<dbReference type="GO" id="GO:0032133">
    <property type="term" value="C:chromosome passenger complex"/>
    <property type="evidence" value="ECO:0007669"/>
    <property type="project" value="TreeGrafter"/>
</dbReference>
<feature type="compositionally biased region" description="Polar residues" evidence="10">
    <location>
        <begin position="363"/>
        <end position="373"/>
    </location>
</feature>
<dbReference type="InParanoid" id="A8NQR8"/>
<keyword evidence="6" id="KW-0498">Mitosis</keyword>
<evidence type="ECO:0000256" key="2">
    <source>
        <dbReference type="ARBA" id="ARBA00004584"/>
    </source>
</evidence>
<reference evidence="12 13" key="1">
    <citation type="journal article" date="2010" name="Proc. Natl. Acad. Sci. U.S.A.">
        <title>Insights into evolution of multicellular fungi from the assembled chromosomes of the mushroom Coprinopsis cinerea (Coprinus cinereus).</title>
        <authorList>
            <person name="Stajich J.E."/>
            <person name="Wilke S.K."/>
            <person name="Ahren D."/>
            <person name="Au C.H."/>
            <person name="Birren B.W."/>
            <person name="Borodovsky M."/>
            <person name="Burns C."/>
            <person name="Canback B."/>
            <person name="Casselton L.A."/>
            <person name="Cheng C.K."/>
            <person name="Deng J."/>
            <person name="Dietrich F.S."/>
            <person name="Fargo D.C."/>
            <person name="Farman M.L."/>
            <person name="Gathman A.C."/>
            <person name="Goldberg J."/>
            <person name="Guigo R."/>
            <person name="Hoegger P.J."/>
            <person name="Hooker J.B."/>
            <person name="Huggins A."/>
            <person name="James T.Y."/>
            <person name="Kamada T."/>
            <person name="Kilaru S."/>
            <person name="Kodira C."/>
            <person name="Kues U."/>
            <person name="Kupfer D."/>
            <person name="Kwan H.S."/>
            <person name="Lomsadze A."/>
            <person name="Li W."/>
            <person name="Lilly W.W."/>
            <person name="Ma L.J."/>
            <person name="Mackey A.J."/>
            <person name="Manning G."/>
            <person name="Martin F."/>
            <person name="Muraguchi H."/>
            <person name="Natvig D.O."/>
            <person name="Palmerini H."/>
            <person name="Ramesh M.A."/>
            <person name="Rehmeyer C.J."/>
            <person name="Roe B.A."/>
            <person name="Shenoy N."/>
            <person name="Stanke M."/>
            <person name="Ter-Hovhannisyan V."/>
            <person name="Tunlid A."/>
            <person name="Velagapudi R."/>
            <person name="Vision T.J."/>
            <person name="Zeng Q."/>
            <person name="Zolan M.E."/>
            <person name="Pukkila P.J."/>
        </authorList>
    </citation>
    <scope>NUCLEOTIDE SEQUENCE [LARGE SCALE GENOMIC DNA]</scope>
    <source>
        <strain evidence="13">Okayama-7 / 130 / ATCC MYA-4618 / FGSC 9003</strain>
    </source>
</reference>
<dbReference type="Proteomes" id="UP000001861">
    <property type="component" value="Unassembled WGS sequence"/>
</dbReference>
<gene>
    <name evidence="12" type="ORF">CC1G_03446</name>
</gene>
<keyword evidence="5" id="KW-0132">Cell division</keyword>
<feature type="region of interest" description="Disordered" evidence="10">
    <location>
        <begin position="147"/>
        <end position="282"/>
    </location>
</feature>
<dbReference type="OrthoDB" id="2392550at2759"/>
<keyword evidence="13" id="KW-1185">Reference proteome</keyword>
<proteinExistence type="inferred from homology"/>
<keyword evidence="7" id="KW-0539">Nucleus</keyword>
<sequence length="491" mass="54002">MEKHVLRQRVSRGTNLSVALDVLGTARFVYRGDHQQHPPSTLAETAMNIHTTKRKYNDEEKRQLIANLDIEVAHRCRQFEAWLQDRLEHFTIHQEGQVSRIPKQVRGMTMREFGEKYNGNIQLALRGFQKDRLAAAGVGPDFGEIEKSMRKRKFLPNPDGEKGTAKDSDPRPSKNVKTAPFSPVKSKKPVSSSHQSGNRFSSTSKTPVASSSRLQSRIPGPSSPEKRPPFNNTTGAYNPRPAPRPASPLKSTATQTRVPSSSSFNPSLPPKVPAFPTITKADDPTTTMQMRLPRKDENMLSVNGSPIANPYQFGLGWFKGVEMNDDPDSPTEGLGEGSNGAARTLKRTKSNIIVRRDPSVAFSNLHSRDPSQASLFTSSSQTGSSTAHSRDNSQATHLLPEPTLQPGGPFRFPVPRIPDGTEATPKPIKHTRSFSAMVAIPTKDGHLLEFDPLTTSPGALDALEGITQSAKKQARMEMGRLVQAAVDKWKL</sequence>
<comment type="caution">
    <text evidence="12">The sequence shown here is derived from an EMBL/GenBank/DDBJ whole genome shotgun (WGS) entry which is preliminary data.</text>
</comment>
<evidence type="ECO:0000256" key="8">
    <source>
        <dbReference type="ARBA" id="ARBA00023306"/>
    </source>
</evidence>
<feature type="region of interest" description="Disordered" evidence="10">
    <location>
        <begin position="363"/>
        <end position="408"/>
    </location>
</feature>
<evidence type="ECO:0000313" key="13">
    <source>
        <dbReference type="Proteomes" id="UP000001861"/>
    </source>
</evidence>
<dbReference type="STRING" id="240176.A8NQR8"/>
<keyword evidence="4" id="KW-0158">Chromosome</keyword>
<dbReference type="Gene3D" id="6.10.250.1900">
    <property type="match status" value="1"/>
</dbReference>
<dbReference type="VEuPathDB" id="FungiDB:CC1G_03446"/>
<keyword evidence="9" id="KW-0137">Centromere</keyword>
<name>A8NQR8_COPC7</name>
<dbReference type="EMBL" id="AACS02000008">
    <property type="protein sequence ID" value="EAU86235.2"/>
    <property type="molecule type" value="Genomic_DNA"/>
</dbReference>
<feature type="compositionally biased region" description="Low complexity" evidence="10">
    <location>
        <begin position="201"/>
        <end position="212"/>
    </location>
</feature>
<dbReference type="RefSeq" id="XP_001835664.2">
    <property type="nucleotide sequence ID" value="XM_001835612.2"/>
</dbReference>
<evidence type="ECO:0000256" key="9">
    <source>
        <dbReference type="ARBA" id="ARBA00023328"/>
    </source>
</evidence>
<dbReference type="GO" id="GO:0005634">
    <property type="term" value="C:nucleus"/>
    <property type="evidence" value="ECO:0007669"/>
    <property type="project" value="UniProtKB-SubCell"/>
</dbReference>
<keyword evidence="8" id="KW-0131">Cell cycle</keyword>
<feature type="compositionally biased region" description="Polar residues" evidence="10">
    <location>
        <begin position="249"/>
        <end position="258"/>
    </location>
</feature>
<evidence type="ECO:0000259" key="11">
    <source>
        <dbReference type="Pfam" id="PF10444"/>
    </source>
</evidence>
<evidence type="ECO:0000256" key="3">
    <source>
        <dbReference type="ARBA" id="ARBA00009914"/>
    </source>
</evidence>